<dbReference type="InterPro" id="IPR020846">
    <property type="entry name" value="MFS_dom"/>
</dbReference>
<dbReference type="GO" id="GO:0022857">
    <property type="term" value="F:transmembrane transporter activity"/>
    <property type="evidence" value="ECO:0007669"/>
    <property type="project" value="InterPro"/>
</dbReference>
<feature type="domain" description="Major facilitator superfamily (MFS) profile" evidence="7">
    <location>
        <begin position="223"/>
        <end position="415"/>
    </location>
</feature>
<evidence type="ECO:0000313" key="8">
    <source>
        <dbReference type="EMBL" id="PJZ66205.1"/>
    </source>
</evidence>
<feature type="transmembrane region" description="Helical" evidence="6">
    <location>
        <begin position="21"/>
        <end position="41"/>
    </location>
</feature>
<proteinExistence type="predicted"/>
<feature type="transmembrane region" description="Helical" evidence="6">
    <location>
        <begin position="262"/>
        <end position="281"/>
    </location>
</feature>
<feature type="transmembrane region" description="Helical" evidence="6">
    <location>
        <begin position="348"/>
        <end position="370"/>
    </location>
</feature>
<evidence type="ECO:0000256" key="5">
    <source>
        <dbReference type="ARBA" id="ARBA00023136"/>
    </source>
</evidence>
<feature type="transmembrane region" description="Helical" evidence="6">
    <location>
        <begin position="288"/>
        <end position="308"/>
    </location>
</feature>
<keyword evidence="5 6" id="KW-0472">Membrane</keyword>
<dbReference type="PANTHER" id="PTHR23506:SF23">
    <property type="entry name" value="GH10249P"/>
    <property type="match status" value="1"/>
</dbReference>
<gene>
    <name evidence="8" type="ORF">CH371_07915</name>
</gene>
<sequence length="415" mass="44863">MSKSLELSREVVPKESTSFPWITLTLIFLAMLPVTMIVPVYKEIVKDRFGGSGYGVAWFQSSAMLGSFLFSPLAGWISDRLGVRRTLIAAFSLIDAILLVLLPFMPDQASLFFLRFLEGGAHIFVIGLLLASISDREKDPENRFYNKGILFGLAGTLLTLGGGIGQSLGFLGNSNPLLPFFAGGGILVLLGLVSFLFLRDSRIHKSEKIYAENAKALLKFSPLLLVPILFHFVDRFTVGYFLSSLNLHLREDLGFTPGKVGSLFGTMFLLMSLLSLPAAVFSRRWNSIGLVWVGSFIYGIAQASTGFLESTTALTLSMVACGIGAGIMYVPAMRLASSLSPPGMNATTMTVFTGLGSFGFLLGPILSISLENVLAENIGKSYSIAWTGIVFGGLEILLVLLTLPLLQKIRSAENS</sequence>
<evidence type="ECO:0000256" key="6">
    <source>
        <dbReference type="SAM" id="Phobius"/>
    </source>
</evidence>
<dbReference type="GO" id="GO:0016020">
    <property type="term" value="C:membrane"/>
    <property type="evidence" value="ECO:0007669"/>
    <property type="project" value="UniProtKB-SubCell"/>
</dbReference>
<dbReference type="RefSeq" id="WP_100758451.1">
    <property type="nucleotide sequence ID" value="NZ_NPDT01000002.1"/>
</dbReference>
<dbReference type="AlphaFoldDB" id="A0A2M9ZCP2"/>
<dbReference type="SUPFAM" id="SSF103473">
    <property type="entry name" value="MFS general substrate transporter"/>
    <property type="match status" value="1"/>
</dbReference>
<comment type="caution">
    <text evidence="8">The sequence shown here is derived from an EMBL/GenBank/DDBJ whole genome shotgun (WGS) entry which is preliminary data.</text>
</comment>
<dbReference type="InterPro" id="IPR050930">
    <property type="entry name" value="MFS_Vesicular_Transporter"/>
</dbReference>
<feature type="transmembrane region" description="Helical" evidence="6">
    <location>
        <begin position="177"/>
        <end position="199"/>
    </location>
</feature>
<evidence type="ECO:0000313" key="9">
    <source>
        <dbReference type="Proteomes" id="UP000231912"/>
    </source>
</evidence>
<evidence type="ECO:0000256" key="4">
    <source>
        <dbReference type="ARBA" id="ARBA00022989"/>
    </source>
</evidence>
<evidence type="ECO:0000259" key="7">
    <source>
        <dbReference type="PROSITE" id="PS50850"/>
    </source>
</evidence>
<dbReference type="PROSITE" id="PS50850">
    <property type="entry name" value="MFS"/>
    <property type="match status" value="1"/>
</dbReference>
<dbReference type="EMBL" id="NPDT01000002">
    <property type="protein sequence ID" value="PJZ66205.1"/>
    <property type="molecule type" value="Genomic_DNA"/>
</dbReference>
<keyword evidence="3 6" id="KW-0812">Transmembrane</keyword>
<feature type="transmembrane region" description="Helical" evidence="6">
    <location>
        <begin position="314"/>
        <end position="336"/>
    </location>
</feature>
<evidence type="ECO:0000256" key="1">
    <source>
        <dbReference type="ARBA" id="ARBA00004141"/>
    </source>
</evidence>
<dbReference type="PANTHER" id="PTHR23506">
    <property type="entry name" value="GH10249P"/>
    <property type="match status" value="1"/>
</dbReference>
<evidence type="ECO:0000256" key="3">
    <source>
        <dbReference type="ARBA" id="ARBA00022692"/>
    </source>
</evidence>
<dbReference type="InterPro" id="IPR036259">
    <property type="entry name" value="MFS_trans_sf"/>
</dbReference>
<evidence type="ECO:0000256" key="2">
    <source>
        <dbReference type="ARBA" id="ARBA00022448"/>
    </source>
</evidence>
<keyword evidence="2" id="KW-0813">Transport</keyword>
<dbReference type="InterPro" id="IPR011701">
    <property type="entry name" value="MFS"/>
</dbReference>
<feature type="transmembrane region" description="Helical" evidence="6">
    <location>
        <begin position="86"/>
        <end position="105"/>
    </location>
</feature>
<protein>
    <submittedName>
        <fullName evidence="8">MFS transporter</fullName>
    </submittedName>
</protein>
<feature type="transmembrane region" description="Helical" evidence="6">
    <location>
        <begin position="111"/>
        <end position="132"/>
    </location>
</feature>
<dbReference type="Proteomes" id="UP000231912">
    <property type="component" value="Unassembled WGS sequence"/>
</dbReference>
<feature type="transmembrane region" description="Helical" evidence="6">
    <location>
        <begin position="144"/>
        <end position="165"/>
    </location>
</feature>
<comment type="subcellular location">
    <subcellularLocation>
        <location evidence="1">Membrane</location>
        <topology evidence="1">Multi-pass membrane protein</topology>
    </subcellularLocation>
</comment>
<feature type="transmembrane region" description="Helical" evidence="6">
    <location>
        <begin position="382"/>
        <end position="406"/>
    </location>
</feature>
<keyword evidence="4 6" id="KW-1133">Transmembrane helix</keyword>
<accession>A0A2M9ZCP2</accession>
<organism evidence="8 9">
    <name type="scientific">Leptospira wolffii</name>
    <dbReference type="NCBI Taxonomy" id="409998"/>
    <lineage>
        <taxon>Bacteria</taxon>
        <taxon>Pseudomonadati</taxon>
        <taxon>Spirochaetota</taxon>
        <taxon>Spirochaetia</taxon>
        <taxon>Leptospirales</taxon>
        <taxon>Leptospiraceae</taxon>
        <taxon>Leptospira</taxon>
    </lineage>
</organism>
<dbReference type="Gene3D" id="1.20.1250.20">
    <property type="entry name" value="MFS general substrate transporter like domains"/>
    <property type="match status" value="2"/>
</dbReference>
<feature type="transmembrane region" description="Helical" evidence="6">
    <location>
        <begin position="220"/>
        <end position="242"/>
    </location>
</feature>
<dbReference type="Pfam" id="PF07690">
    <property type="entry name" value="MFS_1"/>
    <property type="match status" value="2"/>
</dbReference>
<name>A0A2M9ZCP2_9LEPT</name>
<reference evidence="8 9" key="1">
    <citation type="submission" date="2017-07" db="EMBL/GenBank/DDBJ databases">
        <title>Leptospira spp. isolated from tropical soils.</title>
        <authorList>
            <person name="Thibeaux R."/>
            <person name="Iraola G."/>
            <person name="Ferres I."/>
            <person name="Bierque E."/>
            <person name="Girault D."/>
            <person name="Soupe-Gilbert M.-E."/>
            <person name="Picardeau M."/>
            <person name="Goarant C."/>
        </authorList>
    </citation>
    <scope>NUCLEOTIDE SEQUENCE [LARGE SCALE GENOMIC DNA]</scope>
    <source>
        <strain evidence="8 9">FH2-C-A2</strain>
    </source>
</reference>
<feature type="transmembrane region" description="Helical" evidence="6">
    <location>
        <begin position="53"/>
        <end position="74"/>
    </location>
</feature>